<evidence type="ECO:0000259" key="3">
    <source>
        <dbReference type="SMART" id="SM01007"/>
    </source>
</evidence>
<dbReference type="PANTHER" id="PTHR22789:SF0">
    <property type="entry name" value="3-OXO-TETRONATE 4-PHOSPHATE DECARBOXYLASE-RELATED"/>
    <property type="match status" value="1"/>
</dbReference>
<comment type="caution">
    <text evidence="4">The sequence shown here is derived from an EMBL/GenBank/DDBJ whole genome shotgun (WGS) entry which is preliminary data.</text>
</comment>
<feature type="domain" description="Class II aldolase/adducin N-terminal" evidence="3">
    <location>
        <begin position="24"/>
        <end position="249"/>
    </location>
</feature>
<dbReference type="EMBL" id="BQOB01000001">
    <property type="protein sequence ID" value="GKH79802.1"/>
    <property type="molecule type" value="Genomic_DNA"/>
</dbReference>
<dbReference type="InterPro" id="IPR050197">
    <property type="entry name" value="Aldolase_class_II_sugar_metab"/>
</dbReference>
<keyword evidence="1" id="KW-0479">Metal-binding</keyword>
<accession>A0AA37KGU3</accession>
<dbReference type="GO" id="GO:0016832">
    <property type="term" value="F:aldehyde-lyase activity"/>
    <property type="evidence" value="ECO:0007669"/>
    <property type="project" value="TreeGrafter"/>
</dbReference>
<dbReference type="Gene3D" id="3.40.225.10">
    <property type="entry name" value="Class II aldolase/adducin N-terminal domain"/>
    <property type="match status" value="1"/>
</dbReference>
<dbReference type="NCBIfam" id="NF002963">
    <property type="entry name" value="PRK03634.1"/>
    <property type="match status" value="1"/>
</dbReference>
<name>A0AA37KGU3_9BACT</name>
<dbReference type="InterPro" id="IPR036409">
    <property type="entry name" value="Aldolase_II/adducin_N_sf"/>
</dbReference>
<dbReference type="GO" id="GO:0046872">
    <property type="term" value="F:metal ion binding"/>
    <property type="evidence" value="ECO:0007669"/>
    <property type="project" value="UniProtKB-KW"/>
</dbReference>
<dbReference type="InterPro" id="IPR001303">
    <property type="entry name" value="Aldolase_II/adducin_N"/>
</dbReference>
<gene>
    <name evidence="4" type="primary">rhaD</name>
    <name evidence="4" type="ORF">CE91St7_06860</name>
</gene>
<keyword evidence="2" id="KW-0456">Lyase</keyword>
<dbReference type="SUPFAM" id="SSF53639">
    <property type="entry name" value="AraD/HMP-PK domain-like"/>
    <property type="match status" value="1"/>
</dbReference>
<proteinExistence type="predicted"/>
<evidence type="ECO:0000256" key="1">
    <source>
        <dbReference type="ARBA" id="ARBA00022723"/>
    </source>
</evidence>
<protein>
    <submittedName>
        <fullName evidence="4">Rhamnulose-1-phosphate aldolase</fullName>
    </submittedName>
</protein>
<dbReference type="Pfam" id="PF00596">
    <property type="entry name" value="Aldolase_II"/>
    <property type="match status" value="1"/>
</dbReference>
<dbReference type="SMART" id="SM01007">
    <property type="entry name" value="Aldolase_II"/>
    <property type="match status" value="1"/>
</dbReference>
<evidence type="ECO:0000256" key="2">
    <source>
        <dbReference type="ARBA" id="ARBA00023239"/>
    </source>
</evidence>
<dbReference type="Proteomes" id="UP001055104">
    <property type="component" value="Unassembled WGS sequence"/>
</dbReference>
<sequence>MNNQIKEDMKSILDNRPELVKEVNKVAEVAGYLWQKGWAERNGGNITVNITEYVDDEIRQMPAISEVKQIGVTLPHLKGCYFYCKGTNMRMRDLARWPMDNGSVIRILDDCASYVIIADKPVQPTSEVPSHLSVHNYLISIGSPYKASVHTHPIELIALSHNKKFMEKDVATNLLWSMIPETKAFCPRGLGMIPYQLPSSVELADATIKELADYDVVMWEKHGIFAVDCDVMAAFDQIDVLNKSALIYIAAKNMGFEPDGMSQEQMKEMSVAFNLPK</sequence>
<evidence type="ECO:0000313" key="5">
    <source>
        <dbReference type="Proteomes" id="UP001055104"/>
    </source>
</evidence>
<evidence type="ECO:0000313" key="4">
    <source>
        <dbReference type="EMBL" id="GKH79802.1"/>
    </source>
</evidence>
<reference evidence="4" key="1">
    <citation type="submission" date="2022-01" db="EMBL/GenBank/DDBJ databases">
        <title>Novel bile acid biosynthetic pathways are enriched in the microbiome of centenarians.</title>
        <authorList>
            <person name="Sato Y."/>
            <person name="Atarashi K."/>
            <person name="Plichta R.D."/>
            <person name="Arai Y."/>
            <person name="Sasajima S."/>
            <person name="Kearney M.S."/>
            <person name="Suda W."/>
            <person name="Takeshita K."/>
            <person name="Sasaki T."/>
            <person name="Okamoto S."/>
            <person name="Skelly N.A."/>
            <person name="Okamura Y."/>
            <person name="Vlamakis H."/>
            <person name="Li Y."/>
            <person name="Tanoue T."/>
            <person name="Takei H."/>
            <person name="Nittono H."/>
            <person name="Narushima S."/>
            <person name="Irie J."/>
            <person name="Itoh H."/>
            <person name="Moriya K."/>
            <person name="Sugiura Y."/>
            <person name="Suematsu M."/>
            <person name="Moritoki N."/>
            <person name="Shibata S."/>
            <person name="Littman R.D."/>
            <person name="Fischbach A.M."/>
            <person name="Uwamino Y."/>
            <person name="Inoue T."/>
            <person name="Honda A."/>
            <person name="Hattori M."/>
            <person name="Murai T."/>
            <person name="Xavier J.R."/>
            <person name="Hirose N."/>
            <person name="Honda K."/>
        </authorList>
    </citation>
    <scope>NUCLEOTIDE SEQUENCE</scope>
    <source>
        <strain evidence="4">CE91-St7</strain>
    </source>
</reference>
<dbReference type="GO" id="GO:0005829">
    <property type="term" value="C:cytosol"/>
    <property type="evidence" value="ECO:0007669"/>
    <property type="project" value="TreeGrafter"/>
</dbReference>
<dbReference type="AlphaFoldDB" id="A0AA37KGU3"/>
<dbReference type="GO" id="GO:0019323">
    <property type="term" value="P:pentose catabolic process"/>
    <property type="evidence" value="ECO:0007669"/>
    <property type="project" value="TreeGrafter"/>
</dbReference>
<organism evidence="4 5">
    <name type="scientific">Phocaeicola dorei</name>
    <dbReference type="NCBI Taxonomy" id="357276"/>
    <lineage>
        <taxon>Bacteria</taxon>
        <taxon>Pseudomonadati</taxon>
        <taxon>Bacteroidota</taxon>
        <taxon>Bacteroidia</taxon>
        <taxon>Bacteroidales</taxon>
        <taxon>Bacteroidaceae</taxon>
        <taxon>Phocaeicola</taxon>
    </lineage>
</organism>
<dbReference type="PANTHER" id="PTHR22789">
    <property type="entry name" value="FUCULOSE PHOSPHATE ALDOLASE"/>
    <property type="match status" value="1"/>
</dbReference>